<protein>
    <recommendedName>
        <fullName evidence="5">Dockerin domain-containing protein</fullName>
    </recommendedName>
</protein>
<dbReference type="InterPro" id="IPR005084">
    <property type="entry name" value="CBM6"/>
</dbReference>
<reference evidence="3 4" key="1">
    <citation type="submission" date="2019-01" db="EMBL/GenBank/DDBJ databases">
        <title>PMF-metabolizing Aryl O-demethylase.</title>
        <authorList>
            <person name="Kim M."/>
        </authorList>
    </citation>
    <scope>NUCLEOTIDE SEQUENCE [LARGE SCALE GENOMIC DNA]</scope>
    <source>
        <strain evidence="3 4">PMF1</strain>
    </source>
</reference>
<dbReference type="Gene3D" id="1.10.1330.10">
    <property type="entry name" value="Dockerin domain"/>
    <property type="match status" value="1"/>
</dbReference>
<dbReference type="Pfam" id="PF07554">
    <property type="entry name" value="FIVAR"/>
    <property type="match status" value="3"/>
</dbReference>
<dbReference type="EMBL" id="CP035945">
    <property type="protein sequence ID" value="QBE97772.1"/>
    <property type="molecule type" value="Genomic_DNA"/>
</dbReference>
<name>A0A4P6M0G5_9FIRM</name>
<dbReference type="Proteomes" id="UP000289794">
    <property type="component" value="Chromosome"/>
</dbReference>
<feature type="domain" description="CBM6" evidence="1">
    <location>
        <begin position="634"/>
        <end position="770"/>
    </location>
</feature>
<evidence type="ECO:0000259" key="1">
    <source>
        <dbReference type="PROSITE" id="PS51175"/>
    </source>
</evidence>
<dbReference type="GO" id="GO:0000272">
    <property type="term" value="P:polysaccharide catabolic process"/>
    <property type="evidence" value="ECO:0007669"/>
    <property type="project" value="InterPro"/>
</dbReference>
<dbReference type="Gene3D" id="1.20.1270.70">
    <property type="entry name" value="Designed single chain three-helix bundle"/>
    <property type="match status" value="1"/>
</dbReference>
<dbReference type="CDD" id="cd14256">
    <property type="entry name" value="Dockerin_I"/>
    <property type="match status" value="1"/>
</dbReference>
<dbReference type="SUPFAM" id="SSF63446">
    <property type="entry name" value="Type I dockerin domain"/>
    <property type="match status" value="1"/>
</dbReference>
<evidence type="ECO:0000313" key="3">
    <source>
        <dbReference type="EMBL" id="QBE97772.1"/>
    </source>
</evidence>
<feature type="domain" description="Dockerin" evidence="2">
    <location>
        <begin position="1999"/>
        <end position="2067"/>
    </location>
</feature>
<dbReference type="KEGG" id="bpro:PMF13cell1_03335"/>
<dbReference type="InterPro" id="IPR008979">
    <property type="entry name" value="Galactose-bd-like_sf"/>
</dbReference>
<organism evidence="3 4">
    <name type="scientific">Blautia producta</name>
    <dbReference type="NCBI Taxonomy" id="33035"/>
    <lineage>
        <taxon>Bacteria</taxon>
        <taxon>Bacillati</taxon>
        <taxon>Bacillota</taxon>
        <taxon>Clostridia</taxon>
        <taxon>Lachnospirales</taxon>
        <taxon>Lachnospiraceae</taxon>
        <taxon>Blautia</taxon>
    </lineage>
</organism>
<dbReference type="Gene3D" id="3.20.20.80">
    <property type="entry name" value="Glycosidases"/>
    <property type="match status" value="1"/>
</dbReference>
<dbReference type="PROSITE" id="PS51175">
    <property type="entry name" value="CBM6"/>
    <property type="match status" value="1"/>
</dbReference>
<dbReference type="InterPro" id="IPR036439">
    <property type="entry name" value="Dockerin_dom_sf"/>
</dbReference>
<dbReference type="InterPro" id="IPR017853">
    <property type="entry name" value="GH"/>
</dbReference>
<dbReference type="InterPro" id="IPR002105">
    <property type="entry name" value="Dockerin_1_rpt"/>
</dbReference>
<dbReference type="Gene3D" id="2.60.120.260">
    <property type="entry name" value="Galactose-binding domain-like"/>
    <property type="match status" value="4"/>
</dbReference>
<dbReference type="Pfam" id="PF07523">
    <property type="entry name" value="Big_3"/>
    <property type="match status" value="2"/>
</dbReference>
<evidence type="ECO:0000259" key="2">
    <source>
        <dbReference type="PROSITE" id="PS51766"/>
    </source>
</evidence>
<dbReference type="PROSITE" id="PS51766">
    <property type="entry name" value="DOCKERIN"/>
    <property type="match status" value="1"/>
</dbReference>
<dbReference type="Pfam" id="PF00404">
    <property type="entry name" value="Dockerin_1"/>
    <property type="match status" value="1"/>
</dbReference>
<dbReference type="GO" id="GO:0030246">
    <property type="term" value="F:carbohydrate binding"/>
    <property type="evidence" value="ECO:0007669"/>
    <property type="project" value="InterPro"/>
</dbReference>
<dbReference type="InterPro" id="IPR022038">
    <property type="entry name" value="Ig-like_bact"/>
</dbReference>
<dbReference type="Gene3D" id="2.60.120.430">
    <property type="entry name" value="Galactose-binding lectin"/>
    <property type="match status" value="1"/>
</dbReference>
<dbReference type="RefSeq" id="WP_130181430.1">
    <property type="nucleotide sequence ID" value="NZ_CP035945.1"/>
</dbReference>
<evidence type="ECO:0000313" key="4">
    <source>
        <dbReference type="Proteomes" id="UP000289794"/>
    </source>
</evidence>
<dbReference type="Gene3D" id="1.20.1270.90">
    <property type="entry name" value="AF1782-like"/>
    <property type="match status" value="3"/>
</dbReference>
<dbReference type="CDD" id="cd04081">
    <property type="entry name" value="CBM35_galactosidase-like"/>
    <property type="match status" value="1"/>
</dbReference>
<gene>
    <name evidence="3" type="ORF">PMF13cell1_03335</name>
</gene>
<sequence length="2067" mass="226518">MLKRKSFGKRALAGGMAAALAFGGGLPMPGMILKAQAASQPALTVDFTETTGDIIHGAAGFLYGVSSEDVPTTNTMVPLKPKVLCTKGALGTEHPYGDALDVAKTFLESGGEQVMMYNSNYYGVFGVTANYKEYSDVLQNTIAPAVVEWKEEWKKEHKDDNLKDIDIDKAIVYIPINEGTPIMGTDTNTAWKSYYEAIKAGDPNATIAGPNSAAYNTQFSGGITMKSHIQYCADNNCMPDVITWHDLQVDKLERLSGEIHDFKTNWNLTDWSRYNKANGTEGIPEIPQICINEYADFSDCGSPGRLVNWIARLEDEKVYGCLPFWHQANNLNDLTADANEGNGAWWVYKWYGDMSGQTAKVSTTTSYEKLYGVASIDDEKKSATVLLGGVDGSANVNLKNVAAAEAFKDAELVHVKVQATAFTGYHGAQENTPTVMEGAFPVNSDGSVTLSLKNMKFSTAYNVTVTNAAEGEEVTDAMVNVYQKVYEAEDGVYTDCNVKEEDNYNPRYYLSAGKAIQMPKNGQLTYQIEVPVDGKYKLDFIYGNGTGSSRNDAENHNPKNVIQNYSIDDQEPQNITMKSTLLENMTGISTLYADLSAGSHTVTIETMEDGYVSHDALTVTWYGAKDDTVKSFNNRYEAEQADFNRLLGSRESYVRTENQLTGYSGNGYVTGLQEKSVPQGGGIRYSVVVEESGLYNITLRYQNQSSVNGNAHIYVGNTTTTLDRLVQTLELSEKAGVWADVTASVYLQKGINIVDLDTDCETALDYMQVMAVQADENYTSIEAEDCIPDGSAIQTAQSAGASGGSYVVGMEGDKNAAEDINKYLEITYTASAAGTYQMRIFQSNNDICGEHSYNTKIIDKYASVQVNEEEPVRYFFINTFSDDTFKEKTITVNLKQGENKIKIFNDDSWQVLWGGSTSTPGTNELDNYAPNFDRFILSPITLEKPIEVPEEYAIDVTATSSGYATVDKNTTEKGGSFHVTMIPEKGIEEVMVNGTSMLEEITENENGTYTLAINDVNSDVKVKIYFSEASGEHIDRYIVNAGFGTGSTKGWNAEGRVTVGKDVENSYEGYYACLEDGSISQKVENLPEGKYVLTVYGKKSGDSGTAVIRVNGQEREINTGDSYGKKTFILEIGEGGTADIQAIAEDMNDSKLYLDNFSLETVTDRNPEQISSSYEYFVDCGDYDTDTVSKDDKFGKRNGVTDQIYGEDIRTGYSWGVVTSEEDQETEGPAGSGGVYTTYQWTNENNREDGLSKTDTFRYAHGQKEAGIDQRYVHYRFELEPGTYVVTVGMGNNWGNSGNPDVYAGEMKLNEKSLAIRKGSNATVSGKVTVPEDSGSLDIKAVSNEETINMNYISIETVRISEEYEYIVDCGDHNPYTLSEGVDLGIRNRVTDQIYGEDSETGYSWGVVASEDDPVIESPDTASLGAYTKYQRANTNAGCVADGQNRNISFRYAHGQDGAGIDPRYVRYRFELEPGTYDIEVGMGNYWGNAGNPDVYAGSDKLNHEVLNIPDGGNKAVTGTAAVAEDETNLDIYALSKDATINMNYIMIKKAVPAADTELRSLTVTPPDKTDYEIGESLDLTGMKVTAEYSDGTVKDIKPENCRISALDSSSSGEKTITVTYTEGDKEAETTFTVMVYAALTGIEIAELPAKVSYFTGEDFQADGLVVNAVYSDESKMQLESSDYRVDTAEFDSETVGEKKIKVVYLADETKTAEFSVYVTMAVDKTALRLAVVLGESLESQQEAYSPFEEESYQAVKLALDAARTLLETEDADQRAVDDAFLALTKACSSLQFGVQKYGLQAAIEGAQKVLEDEETVLRYTAEDIENLKNVLAEAIIISEDSEADQDAVNTATTNLITAVTSMLEKDTERLSKLIVMAEKILENSDRYVSGTIADLQNALEEAKGVIQERPVDKNSMDEAYMKLAEAISGLKLRGDKTELANAIEKSEEILENKGNYLEASISGLEDIVKQAKAVYDDVDAQQDAVSEAVKLLIEECMKARLMGDVDLNGSVDTKDSAKLLKYVAELEDLTDEQLQVADVNGDSKADTTDASKILQFEAEKITSFIQ</sequence>
<dbReference type="GO" id="GO:0004553">
    <property type="term" value="F:hydrolase activity, hydrolyzing O-glycosyl compounds"/>
    <property type="evidence" value="ECO:0007669"/>
    <property type="project" value="InterPro"/>
</dbReference>
<evidence type="ECO:0008006" key="5">
    <source>
        <dbReference type="Google" id="ProtNLM"/>
    </source>
</evidence>
<dbReference type="InterPro" id="IPR016134">
    <property type="entry name" value="Dockerin_dom"/>
</dbReference>
<proteinExistence type="predicted"/>
<dbReference type="SUPFAM" id="SSF51445">
    <property type="entry name" value="(Trans)glycosidases"/>
    <property type="match status" value="1"/>
</dbReference>
<dbReference type="Gene3D" id="2.60.40.3630">
    <property type="match status" value="2"/>
</dbReference>
<accession>A0A4P6M0G5</accession>
<dbReference type="SUPFAM" id="SSF49785">
    <property type="entry name" value="Galactose-binding domain-like"/>
    <property type="match status" value="3"/>
</dbReference>